<sequence>MLTKIFPFIGWFKGYTMAAFRADAIAGLTVALVLIPQSMAYAQLAGMPAYYGLYASFLPPLVAALFGSSRQLATGPVAVVSLMTAASLEPLATAGSEGYVAYAILLALMVGVFQFLLGVLKLGLVVNFLSHPVVNGFTNAAAIIIASSQLSKMFGVSVDKAEHHYETIIRVVQSAVHYTHWPTLGMGALAFGIMIILKRVNPKIPNVLVAVVVTTVLSWSLGFNHDRQAALETIEVPAVREAVADFNKTIIGIDQLAEGRTRLNGDMDEAKASGDVVGVLDVEHDLSVINIRISRLKHEAHTLRESLRSTLLAGVTGADGSMTFYEHGKVPAGMTGDGRIWRLKVGNSRLDPTDLKMMGGGAVVGTVPSGIPAISAPHLDLKVILHLLPFAAIISLLGFMEAISIAKAMAAKTGQRLDPNQELIGQGLANMLGACGKSYPASGSFSRSAVNLQAGAVTGMSSVFTSLMVVIALLFFTPLLYHLPQAVLAAVIMMAVIGLINASGFIHAWKAQWYDGAISILSFICTLAFAPHLDKGIMVGVSLSLLVFLYKSMRPRVANLSRTEDESLRDATAFGLRECDHIALVRFDGPLFFANASFLEDQITERLISSDKLRHIIIAANGINDMDASGEEALSLIVDKVRARGLDISLCGVNEAVMAVLDRTHLMEKIGRDHVYPTMETAICATHEHAHQGAEEEGCPLTSVCHLS</sequence>
<organism evidence="7 8">
    <name type="scientific">Pseudodesulfovibrio piezophilus (strain DSM 21447 / JCM 15486 / C1TLV30)</name>
    <name type="common">Desulfovibrio piezophilus</name>
    <dbReference type="NCBI Taxonomy" id="1322246"/>
    <lineage>
        <taxon>Bacteria</taxon>
        <taxon>Pseudomonadati</taxon>
        <taxon>Thermodesulfobacteriota</taxon>
        <taxon>Desulfovibrionia</taxon>
        <taxon>Desulfovibrionales</taxon>
        <taxon>Desulfovibrionaceae</taxon>
    </lineage>
</organism>
<evidence type="ECO:0000256" key="1">
    <source>
        <dbReference type="ARBA" id="ARBA00004141"/>
    </source>
</evidence>
<dbReference type="PANTHER" id="PTHR11814">
    <property type="entry name" value="SULFATE TRANSPORTER"/>
    <property type="match status" value="1"/>
</dbReference>
<evidence type="ECO:0000313" key="8">
    <source>
        <dbReference type="Proteomes" id="UP000011724"/>
    </source>
</evidence>
<feature type="transmembrane region" description="Helical" evidence="5">
    <location>
        <begin position="487"/>
        <end position="506"/>
    </location>
</feature>
<dbReference type="OrthoDB" id="9769739at2"/>
<evidence type="ECO:0000256" key="5">
    <source>
        <dbReference type="SAM" id="Phobius"/>
    </source>
</evidence>
<feature type="transmembrane region" description="Helical" evidence="5">
    <location>
        <begin position="99"/>
        <end position="120"/>
    </location>
</feature>
<evidence type="ECO:0000256" key="3">
    <source>
        <dbReference type="ARBA" id="ARBA00022989"/>
    </source>
</evidence>
<reference evidence="7 8" key="1">
    <citation type="journal article" date="2013" name="PLoS ONE">
        <title>The first genomic and proteomic characterization of a deep-sea sulfate reducer: insights into the piezophilic lifestyle of Desulfovibrio piezophilus.</title>
        <authorList>
            <person name="Pradel N."/>
            <person name="Ji B."/>
            <person name="Gimenez G."/>
            <person name="Talla E."/>
            <person name="Lenoble P."/>
            <person name="Garel M."/>
            <person name="Tamburini C."/>
            <person name="Fourquet P."/>
            <person name="Lebrun R."/>
            <person name="Bertin P."/>
            <person name="Denis Y."/>
            <person name="Pophillat M."/>
            <person name="Barbe V."/>
            <person name="Ollivier B."/>
            <person name="Dolla A."/>
        </authorList>
    </citation>
    <scope>NUCLEOTIDE SEQUENCE [LARGE SCALE GENOMIC DNA]</scope>
    <source>
        <strain evidence="8">DSM 10523 / SB164P1</strain>
    </source>
</reference>
<dbReference type="SUPFAM" id="SSF52091">
    <property type="entry name" value="SpoIIaa-like"/>
    <property type="match status" value="1"/>
</dbReference>
<dbReference type="AlphaFoldDB" id="M1WKF5"/>
<keyword evidence="3 5" id="KW-1133">Transmembrane helix</keyword>
<accession>M1WKF5</accession>
<comment type="subcellular location">
    <subcellularLocation>
        <location evidence="1">Membrane</location>
        <topology evidence="1">Multi-pass membrane protein</topology>
    </subcellularLocation>
</comment>
<dbReference type="InterPro" id="IPR001902">
    <property type="entry name" value="SLC26A/SulP_fam"/>
</dbReference>
<proteinExistence type="predicted"/>
<dbReference type="GO" id="GO:0016020">
    <property type="term" value="C:membrane"/>
    <property type="evidence" value="ECO:0007669"/>
    <property type="project" value="UniProtKB-SubCell"/>
</dbReference>
<dbReference type="EMBL" id="FO203427">
    <property type="protein sequence ID" value="CCH49511.1"/>
    <property type="molecule type" value="Genomic_DNA"/>
</dbReference>
<dbReference type="Pfam" id="PF00916">
    <property type="entry name" value="Sulfate_transp"/>
    <property type="match status" value="2"/>
</dbReference>
<dbReference type="Proteomes" id="UP000011724">
    <property type="component" value="Chromosome"/>
</dbReference>
<dbReference type="eggNOG" id="COG0659">
    <property type="taxonomic scope" value="Bacteria"/>
</dbReference>
<dbReference type="PROSITE" id="PS50801">
    <property type="entry name" value="STAS"/>
    <property type="match status" value="1"/>
</dbReference>
<feature type="transmembrane region" description="Helical" evidence="5">
    <location>
        <begin position="204"/>
        <end position="223"/>
    </location>
</feature>
<dbReference type="InterPro" id="IPR011547">
    <property type="entry name" value="SLC26A/SulP_dom"/>
</dbReference>
<dbReference type="KEGG" id="dpi:BN4_12276"/>
<feature type="transmembrane region" description="Helical" evidence="5">
    <location>
        <begin position="50"/>
        <end position="67"/>
    </location>
</feature>
<dbReference type="RefSeq" id="WP_015415554.1">
    <property type="nucleotide sequence ID" value="NC_020409.1"/>
</dbReference>
<feature type="transmembrane region" description="Helical" evidence="5">
    <location>
        <begin position="454"/>
        <end position="481"/>
    </location>
</feature>
<evidence type="ECO:0000256" key="4">
    <source>
        <dbReference type="ARBA" id="ARBA00023136"/>
    </source>
</evidence>
<dbReference type="CDD" id="cd07042">
    <property type="entry name" value="STAS_SulP_like_sulfate_transporter"/>
    <property type="match status" value="1"/>
</dbReference>
<keyword evidence="4 5" id="KW-0472">Membrane</keyword>
<evidence type="ECO:0000256" key="2">
    <source>
        <dbReference type="ARBA" id="ARBA00022692"/>
    </source>
</evidence>
<protein>
    <submittedName>
        <fullName evidence="7">Sulfate transporter</fullName>
    </submittedName>
</protein>
<feature type="domain" description="STAS" evidence="6">
    <location>
        <begin position="572"/>
        <end position="686"/>
    </location>
</feature>
<evidence type="ECO:0000313" key="7">
    <source>
        <dbReference type="EMBL" id="CCH49511.1"/>
    </source>
</evidence>
<dbReference type="STRING" id="1322246.BN4_12276"/>
<keyword evidence="8" id="KW-1185">Reference proteome</keyword>
<feature type="transmembrane region" description="Helical" evidence="5">
    <location>
        <begin position="383"/>
        <end position="406"/>
    </location>
</feature>
<dbReference type="BioCyc" id="DPIE1322246:BN4_RS11430-MONOMER"/>
<dbReference type="GO" id="GO:0055085">
    <property type="term" value="P:transmembrane transport"/>
    <property type="evidence" value="ECO:0007669"/>
    <property type="project" value="InterPro"/>
</dbReference>
<dbReference type="InterPro" id="IPR036513">
    <property type="entry name" value="STAS_dom_sf"/>
</dbReference>
<feature type="transmembrane region" description="Helical" evidence="5">
    <location>
        <begin position="132"/>
        <end position="150"/>
    </location>
</feature>
<dbReference type="PATRIC" id="fig|879567.3.peg.2424"/>
<gene>
    <name evidence="7" type="primary">sulP</name>
    <name evidence="7" type="ordered locus">BN4_12276</name>
</gene>
<evidence type="ECO:0000259" key="6">
    <source>
        <dbReference type="PROSITE" id="PS50801"/>
    </source>
</evidence>
<feature type="transmembrane region" description="Helical" evidence="5">
    <location>
        <begin position="513"/>
        <end position="530"/>
    </location>
</feature>
<name>M1WKF5_PSEP2</name>
<dbReference type="Gene3D" id="3.30.750.24">
    <property type="entry name" value="STAS domain"/>
    <property type="match status" value="1"/>
</dbReference>
<reference evidence="8" key="2">
    <citation type="journal article" date="2013" name="Stand. Genomic Sci.">
        <title>Complete genome sequence of Desulfocapsa sulfexigens, a marine deltaproteobacterium specialized in disproportionating inorganic sulfur compounds.</title>
        <authorList>
            <person name="Finster K.W."/>
            <person name="Kjeldsen K.U."/>
            <person name="Kube M."/>
            <person name="Reinhardt R."/>
            <person name="Mussmann M."/>
            <person name="Amann R."/>
            <person name="Schreiber L."/>
        </authorList>
    </citation>
    <scope>NUCLEOTIDE SEQUENCE [LARGE SCALE GENOMIC DNA]</scope>
    <source>
        <strain evidence="8">DSM 10523 / SB164P1</strain>
    </source>
</reference>
<dbReference type="InterPro" id="IPR002645">
    <property type="entry name" value="STAS_dom"/>
</dbReference>
<feature type="transmembrane region" description="Helical" evidence="5">
    <location>
        <begin position="178"/>
        <end position="197"/>
    </location>
</feature>
<dbReference type="HOGENOM" id="CLU_003182_13_2_7"/>
<keyword evidence="2 5" id="KW-0812">Transmembrane</keyword>
<dbReference type="Pfam" id="PF01740">
    <property type="entry name" value="STAS"/>
    <property type="match status" value="1"/>
</dbReference>